<dbReference type="EMBL" id="CP124755">
    <property type="protein sequence ID" value="WGZ90287.1"/>
    <property type="molecule type" value="Genomic_DNA"/>
</dbReference>
<evidence type="ECO:0000259" key="1">
    <source>
        <dbReference type="Pfam" id="PF07883"/>
    </source>
</evidence>
<name>A0AA95KJH0_9GAMM</name>
<dbReference type="InterPro" id="IPR011051">
    <property type="entry name" value="RmlC_Cupin_sf"/>
</dbReference>
<proteinExistence type="predicted"/>
<dbReference type="Pfam" id="PF07883">
    <property type="entry name" value="Cupin_2"/>
    <property type="match status" value="1"/>
</dbReference>
<dbReference type="Proteomes" id="UP001300672">
    <property type="component" value="Chromosome"/>
</dbReference>
<reference evidence="2" key="2">
    <citation type="submission" date="2023-04" db="EMBL/GenBank/DDBJ databases">
        <authorList>
            <person name="Beletskiy A.V."/>
            <person name="Mardanov A.V."/>
            <person name="Ravin N.V."/>
        </authorList>
    </citation>
    <scope>NUCLEOTIDE SEQUENCE</scope>
    <source>
        <strain evidence="2">GKL-01</strain>
    </source>
</reference>
<gene>
    <name evidence="2" type="ORF">QJT80_12420</name>
</gene>
<dbReference type="InterPro" id="IPR014710">
    <property type="entry name" value="RmlC-like_jellyroll"/>
</dbReference>
<protein>
    <submittedName>
        <fullName evidence="2">Cupin domain-containing protein</fullName>
    </submittedName>
</protein>
<dbReference type="CDD" id="cd06981">
    <property type="entry name" value="cupin_reut_a1446"/>
    <property type="match status" value="1"/>
</dbReference>
<evidence type="ECO:0000313" key="2">
    <source>
        <dbReference type="EMBL" id="WGZ90287.1"/>
    </source>
</evidence>
<dbReference type="AlphaFoldDB" id="A0AA95KJH0"/>
<sequence>MSNIFANLPAQLPQELFESLLDNSHVKLERIISRGHITPEGVWYDQTWHEWVILLQGTARLMIDEPAQLIDLSAGDYVYLPAHQRHRVVQTSTEPAAIWLALHIQPDEAL</sequence>
<organism evidence="2">
    <name type="scientific">Candidatus Thiocaldithrix dubininis</name>
    <dbReference type="NCBI Taxonomy" id="3080823"/>
    <lineage>
        <taxon>Bacteria</taxon>
        <taxon>Pseudomonadati</taxon>
        <taxon>Pseudomonadota</taxon>
        <taxon>Gammaproteobacteria</taxon>
        <taxon>Thiotrichales</taxon>
        <taxon>Thiotrichaceae</taxon>
        <taxon>Candidatus Thiocaldithrix</taxon>
    </lineage>
</organism>
<dbReference type="KEGG" id="tdu:QJT80_12420"/>
<accession>A0AA95KJH0</accession>
<dbReference type="SUPFAM" id="SSF51182">
    <property type="entry name" value="RmlC-like cupins"/>
    <property type="match status" value="1"/>
</dbReference>
<dbReference type="InterPro" id="IPR013096">
    <property type="entry name" value="Cupin_2"/>
</dbReference>
<feature type="domain" description="Cupin type-2" evidence="1">
    <location>
        <begin position="47"/>
        <end position="98"/>
    </location>
</feature>
<dbReference type="Gene3D" id="2.60.120.10">
    <property type="entry name" value="Jelly Rolls"/>
    <property type="match status" value="1"/>
</dbReference>
<reference evidence="2" key="1">
    <citation type="journal article" date="2023" name="Int. J. Mol. Sci.">
        <title>Metagenomics Revealed a New Genus 'Candidatus Thiocaldithrix dubininis' gen. nov., sp. nov. and a New Species 'Candidatus Thiothrix putei' sp. nov. in the Family Thiotrichaceae, Some Members of Which Have Traits of Both Na+- and H+-Motive Energetics.</title>
        <authorList>
            <person name="Ravin N.V."/>
            <person name="Muntyan M.S."/>
            <person name="Smolyakov D.D."/>
            <person name="Rudenko T.S."/>
            <person name="Beletsky A.V."/>
            <person name="Mardanov A.V."/>
            <person name="Grabovich M.Y."/>
        </authorList>
    </citation>
    <scope>NUCLEOTIDE SEQUENCE</scope>
    <source>
        <strain evidence="2">GKL-01</strain>
    </source>
</reference>